<name>A0A499VKJ0_STRAX</name>
<evidence type="ECO:0000313" key="1">
    <source>
        <dbReference type="EMBL" id="BBJ53420.1"/>
    </source>
</evidence>
<dbReference type="EMBL" id="AP019621">
    <property type="protein sequence ID" value="BBJ53420.1"/>
    <property type="molecule type" value="Genomic_DNA"/>
</dbReference>
<sequence>MLAGTVPVLVHNAGLCTEKIDSVFHNPSGRSSQDQFEYHWEKHAKARGVTREQYLQDAKGWATGIARPGGKRGLNASLEELADGSRGIKYVDPQTGKGGIIGPDGKVVTFWYGAD</sequence>
<protein>
    <submittedName>
        <fullName evidence="1">Uncharacterized protein</fullName>
    </submittedName>
</protein>
<organism evidence="1">
    <name type="scientific">Streptomyces avermitilis</name>
    <dbReference type="NCBI Taxonomy" id="33903"/>
    <lineage>
        <taxon>Bacteria</taxon>
        <taxon>Bacillati</taxon>
        <taxon>Actinomycetota</taxon>
        <taxon>Actinomycetes</taxon>
        <taxon>Kitasatosporales</taxon>
        <taxon>Streptomycetaceae</taxon>
        <taxon>Streptomyces</taxon>
    </lineage>
</organism>
<dbReference type="AlphaFoldDB" id="A0A499VKJ0"/>
<accession>A0A499VKJ0</accession>
<gene>
    <name evidence="1" type="ORF">SAVMC3_60490</name>
</gene>
<reference evidence="1" key="1">
    <citation type="submission" date="2019-04" db="EMBL/GenBank/DDBJ databases">
        <title>Draft genome sequences of Streptomyces avermitilis MC3.</title>
        <authorList>
            <person name="Komaki H."/>
            <person name="Tamura T."/>
            <person name="Hosoyama A."/>
        </authorList>
    </citation>
    <scope>NUCLEOTIDE SEQUENCE</scope>
    <source>
        <strain evidence="1">MC3</strain>
    </source>
</reference>
<proteinExistence type="predicted"/>